<dbReference type="InterPro" id="IPR038461">
    <property type="entry name" value="Schlafen_AlbA_2_dom_sf"/>
</dbReference>
<protein>
    <submittedName>
        <fullName evidence="1">Uncharacterized protein</fullName>
    </submittedName>
</protein>
<gene>
    <name evidence="1" type="ORF">NSMM_480067</name>
</gene>
<name>A0A1G5SFT8_9PROT</name>
<dbReference type="STRING" id="51642.NSMM_480067"/>
<dbReference type="AlphaFoldDB" id="A0A1G5SFT8"/>
<proteinExistence type="predicted"/>
<accession>A0A1G5SFT8</accession>
<dbReference type="Gene3D" id="3.30.950.30">
    <property type="entry name" value="Schlafen, AAA domain"/>
    <property type="match status" value="1"/>
</dbReference>
<keyword evidence="2" id="KW-1185">Reference proteome</keyword>
<evidence type="ECO:0000313" key="1">
    <source>
        <dbReference type="EMBL" id="SCZ86065.1"/>
    </source>
</evidence>
<organism evidence="1 2">
    <name type="scientific">Nitrosomonas mobilis</name>
    <dbReference type="NCBI Taxonomy" id="51642"/>
    <lineage>
        <taxon>Bacteria</taxon>
        <taxon>Pseudomonadati</taxon>
        <taxon>Pseudomonadota</taxon>
        <taxon>Betaproteobacteria</taxon>
        <taxon>Nitrosomonadales</taxon>
        <taxon>Nitrosomonadaceae</taxon>
        <taxon>Nitrosomonas</taxon>
    </lineage>
</organism>
<sequence>MFPPVGLADNQFDKIQQKLLAACQLIRPPYFPVLSLEEVEGRKLTVLWAPNGQNRPYKAPEAVTANKKTWRYYIRRYSSTVEAKGETEQELLSLAARVPFDDRYNQSARIDDLSKPLMQAFLQEVYSALAADECCERPHRISVAQERGAVFFSMKHRSGSSRACRLMWSGFPKARAVIVSKKIFSRARWHG</sequence>
<reference evidence="1 2" key="1">
    <citation type="submission" date="2016-10" db="EMBL/GenBank/DDBJ databases">
        <authorList>
            <person name="de Groot N.N."/>
        </authorList>
    </citation>
    <scope>NUCLEOTIDE SEQUENCE [LARGE SCALE GENOMIC DNA]</scope>
    <source>
        <strain evidence="1">1</strain>
    </source>
</reference>
<evidence type="ECO:0000313" key="2">
    <source>
        <dbReference type="Proteomes" id="UP000198729"/>
    </source>
</evidence>
<dbReference type="EMBL" id="FMWO01000056">
    <property type="protein sequence ID" value="SCZ86065.1"/>
    <property type="molecule type" value="Genomic_DNA"/>
</dbReference>
<dbReference type="Proteomes" id="UP000198729">
    <property type="component" value="Unassembled WGS sequence"/>
</dbReference>